<evidence type="ECO:0000313" key="2">
    <source>
        <dbReference type="EMBL" id="MCQ4815006.1"/>
    </source>
</evidence>
<proteinExistence type="predicted"/>
<dbReference type="RefSeq" id="WP_256182117.1">
    <property type="nucleotide sequence ID" value="NZ_CATXDJ010000012.1"/>
</dbReference>
<gene>
    <name evidence="2" type="ORF">NE630_11240</name>
</gene>
<keyword evidence="3" id="KW-1185">Reference proteome</keyword>
<protein>
    <recommendedName>
        <fullName evidence="4">Guanylate cyclase domain-containing protein</fullName>
    </recommendedName>
</protein>
<dbReference type="Proteomes" id="UP001205919">
    <property type="component" value="Unassembled WGS sequence"/>
</dbReference>
<comment type="caution">
    <text evidence="2">The sequence shown here is derived from an EMBL/GenBank/DDBJ whole genome shotgun (WGS) entry which is preliminary data.</text>
</comment>
<evidence type="ECO:0008006" key="4">
    <source>
        <dbReference type="Google" id="ProtNLM"/>
    </source>
</evidence>
<evidence type="ECO:0000313" key="3">
    <source>
        <dbReference type="Proteomes" id="UP001205919"/>
    </source>
</evidence>
<feature type="region of interest" description="Disordered" evidence="1">
    <location>
        <begin position="1"/>
        <end position="29"/>
    </location>
</feature>
<accession>A0AAW5K2Z5</accession>
<dbReference type="EMBL" id="JANFYT010000025">
    <property type="protein sequence ID" value="MCQ4815006.1"/>
    <property type="molecule type" value="Genomic_DNA"/>
</dbReference>
<evidence type="ECO:0000256" key="1">
    <source>
        <dbReference type="SAM" id="MobiDB-lite"/>
    </source>
</evidence>
<reference evidence="2 3" key="1">
    <citation type="submission" date="2022-06" db="EMBL/GenBank/DDBJ databases">
        <title>Isolation of gut microbiota from human fecal samples.</title>
        <authorList>
            <person name="Pamer E.G."/>
            <person name="Barat B."/>
            <person name="Waligurski E."/>
            <person name="Medina S."/>
            <person name="Paddock L."/>
            <person name="Mostad J."/>
        </authorList>
    </citation>
    <scope>NUCLEOTIDE SEQUENCE [LARGE SCALE GENOMIC DNA]</scope>
    <source>
        <strain evidence="2 3">DFI.9.90</strain>
    </source>
</reference>
<organism evidence="2 3">
    <name type="scientific">Cloacibacillus evryensis</name>
    <dbReference type="NCBI Taxonomy" id="508460"/>
    <lineage>
        <taxon>Bacteria</taxon>
        <taxon>Thermotogati</taxon>
        <taxon>Synergistota</taxon>
        <taxon>Synergistia</taxon>
        <taxon>Synergistales</taxon>
        <taxon>Synergistaceae</taxon>
        <taxon>Cloacibacillus</taxon>
    </lineage>
</organism>
<name>A0AAW5K2Z5_9BACT</name>
<dbReference type="AlphaFoldDB" id="A0AAW5K2Z5"/>
<sequence>MIESRAKQKSRSTLLHPPAAGAPSGREPKALDKPQFTIYLTFIDAFALANAGIKMRIRDFCAKMSQAILAQL</sequence>